<dbReference type="InterPro" id="IPR050712">
    <property type="entry name" value="NAD(P)H-dep_reductase"/>
</dbReference>
<dbReference type="Gene3D" id="3.40.50.360">
    <property type="match status" value="1"/>
</dbReference>
<reference evidence="2 3" key="1">
    <citation type="journal article" date="2011" name="Stand. Genomic Sci.">
        <title>Complete genome sequence of Haliscomenobacter hydrossis type strain (O).</title>
        <authorList>
            <consortium name="US DOE Joint Genome Institute (JGI-PGF)"/>
            <person name="Daligault H."/>
            <person name="Lapidus A."/>
            <person name="Zeytun A."/>
            <person name="Nolan M."/>
            <person name="Lucas S."/>
            <person name="Del Rio T.G."/>
            <person name="Tice H."/>
            <person name="Cheng J.F."/>
            <person name="Tapia R."/>
            <person name="Han C."/>
            <person name="Goodwin L."/>
            <person name="Pitluck S."/>
            <person name="Liolios K."/>
            <person name="Pagani I."/>
            <person name="Ivanova N."/>
            <person name="Huntemann M."/>
            <person name="Mavromatis K."/>
            <person name="Mikhailova N."/>
            <person name="Pati A."/>
            <person name="Chen A."/>
            <person name="Palaniappan K."/>
            <person name="Land M."/>
            <person name="Hauser L."/>
            <person name="Brambilla E.M."/>
            <person name="Rohde M."/>
            <person name="Verbarg S."/>
            <person name="Goker M."/>
            <person name="Bristow J."/>
            <person name="Eisen J.A."/>
            <person name="Markowitz V."/>
            <person name="Hugenholtz P."/>
            <person name="Kyrpides N.C."/>
            <person name="Klenk H.P."/>
            <person name="Woyke T."/>
        </authorList>
    </citation>
    <scope>NUCLEOTIDE SEQUENCE [LARGE SCALE GENOMIC DNA]</scope>
    <source>
        <strain evidence="3">ATCC 27775 / DSM 1100 / LMG 10767 / O</strain>
    </source>
</reference>
<gene>
    <name evidence="2" type="ordered locus">Halhy_6006</name>
</gene>
<dbReference type="AlphaFoldDB" id="F4L1D2"/>
<dbReference type="PANTHER" id="PTHR30543">
    <property type="entry name" value="CHROMATE REDUCTASE"/>
    <property type="match status" value="1"/>
</dbReference>
<protein>
    <submittedName>
        <fullName evidence="2">NADPH-dependent FMN reductase</fullName>
    </submittedName>
</protein>
<accession>F4L1D2</accession>
<dbReference type="InterPro" id="IPR029039">
    <property type="entry name" value="Flavoprotein-like_sf"/>
</dbReference>
<keyword evidence="3" id="KW-1185">Reference proteome</keyword>
<dbReference type="Pfam" id="PF03358">
    <property type="entry name" value="FMN_red"/>
    <property type="match status" value="1"/>
</dbReference>
<dbReference type="GO" id="GO:0010181">
    <property type="term" value="F:FMN binding"/>
    <property type="evidence" value="ECO:0007669"/>
    <property type="project" value="TreeGrafter"/>
</dbReference>
<sequence length="180" mass="19724">MPSPKKVFAICGSTRASSSNLNLIKAIADLTQEQFIVQIFTDLSKIPHFNPDLDNDTPPSQVSAFREQLRASDGILICTPEYAMGVPGSLKNAIDWTVSSMEFYQKPTALITASSVGEKGHRALLETLVVIEAKMLEETKLVIPFVRTKVSADCKITDAHTLVEVQNLIQAFAKLMDQAT</sequence>
<dbReference type="OrthoDB" id="9812295at2"/>
<dbReference type="GO" id="GO:0016491">
    <property type="term" value="F:oxidoreductase activity"/>
    <property type="evidence" value="ECO:0007669"/>
    <property type="project" value="InterPro"/>
</dbReference>
<proteinExistence type="predicted"/>
<dbReference type="eggNOG" id="COG0431">
    <property type="taxonomic scope" value="Bacteria"/>
</dbReference>
<organism evidence="2 3">
    <name type="scientific">Haliscomenobacter hydrossis (strain ATCC 27775 / DSM 1100 / LMG 10767 / O)</name>
    <dbReference type="NCBI Taxonomy" id="760192"/>
    <lineage>
        <taxon>Bacteria</taxon>
        <taxon>Pseudomonadati</taxon>
        <taxon>Bacteroidota</taxon>
        <taxon>Saprospiria</taxon>
        <taxon>Saprospirales</taxon>
        <taxon>Haliscomenobacteraceae</taxon>
        <taxon>Haliscomenobacter</taxon>
    </lineage>
</organism>
<dbReference type="Proteomes" id="UP000008461">
    <property type="component" value="Chromosome"/>
</dbReference>
<feature type="domain" description="NADPH-dependent FMN reductase-like" evidence="1">
    <location>
        <begin position="6"/>
        <end position="130"/>
    </location>
</feature>
<dbReference type="SUPFAM" id="SSF52218">
    <property type="entry name" value="Flavoproteins"/>
    <property type="match status" value="1"/>
</dbReference>
<dbReference type="InterPro" id="IPR005025">
    <property type="entry name" value="FMN_Rdtase-like_dom"/>
</dbReference>
<reference key="2">
    <citation type="submission" date="2011-04" db="EMBL/GenBank/DDBJ databases">
        <title>Complete sequence of chromosome of Haliscomenobacter hydrossis DSM 1100.</title>
        <authorList>
            <consortium name="US DOE Joint Genome Institute (JGI-PGF)"/>
            <person name="Lucas S."/>
            <person name="Han J."/>
            <person name="Lapidus A."/>
            <person name="Bruce D."/>
            <person name="Goodwin L."/>
            <person name="Pitluck S."/>
            <person name="Peters L."/>
            <person name="Kyrpides N."/>
            <person name="Mavromatis K."/>
            <person name="Ivanova N."/>
            <person name="Ovchinnikova G."/>
            <person name="Pagani I."/>
            <person name="Daligault H."/>
            <person name="Detter J.C."/>
            <person name="Han C."/>
            <person name="Land M."/>
            <person name="Hauser L."/>
            <person name="Markowitz V."/>
            <person name="Cheng J.-F."/>
            <person name="Hugenholtz P."/>
            <person name="Woyke T."/>
            <person name="Wu D."/>
            <person name="Verbarg S."/>
            <person name="Frueling A."/>
            <person name="Brambilla E."/>
            <person name="Klenk H.-P."/>
            <person name="Eisen J.A."/>
        </authorList>
    </citation>
    <scope>NUCLEOTIDE SEQUENCE</scope>
    <source>
        <strain>DSM 1100</strain>
    </source>
</reference>
<name>F4L1D2_HALH1</name>
<dbReference type="KEGG" id="hhy:Halhy_6006"/>
<dbReference type="PANTHER" id="PTHR30543:SF21">
    <property type="entry name" value="NAD(P)H-DEPENDENT FMN REDUCTASE LOT6"/>
    <property type="match status" value="1"/>
</dbReference>
<dbReference type="RefSeq" id="WP_013768356.1">
    <property type="nucleotide sequence ID" value="NC_015510.1"/>
</dbReference>
<evidence type="ECO:0000313" key="3">
    <source>
        <dbReference type="Proteomes" id="UP000008461"/>
    </source>
</evidence>
<dbReference type="GO" id="GO:0005829">
    <property type="term" value="C:cytosol"/>
    <property type="evidence" value="ECO:0007669"/>
    <property type="project" value="TreeGrafter"/>
</dbReference>
<evidence type="ECO:0000313" key="2">
    <source>
        <dbReference type="EMBL" id="AEE53829.1"/>
    </source>
</evidence>
<dbReference type="STRING" id="760192.Halhy_6006"/>
<evidence type="ECO:0000259" key="1">
    <source>
        <dbReference type="Pfam" id="PF03358"/>
    </source>
</evidence>
<dbReference type="EMBL" id="CP002691">
    <property type="protein sequence ID" value="AEE53829.1"/>
    <property type="molecule type" value="Genomic_DNA"/>
</dbReference>
<dbReference type="HOGENOM" id="CLU_055322_4_3_10"/>